<evidence type="ECO:0000313" key="24">
    <source>
        <dbReference type="Proteomes" id="UP000078540"/>
    </source>
</evidence>
<feature type="transmembrane region" description="Helical" evidence="21">
    <location>
        <begin position="12"/>
        <end position="36"/>
    </location>
</feature>
<proteinExistence type="predicted"/>
<feature type="domain" description="Cytochrome b/b6 C-terminal region profile" evidence="22">
    <location>
        <begin position="44"/>
        <end position="101"/>
    </location>
</feature>
<evidence type="ECO:0000256" key="4">
    <source>
        <dbReference type="ARBA" id="ARBA00013531"/>
    </source>
</evidence>
<dbReference type="PROSITE" id="PS51003">
    <property type="entry name" value="CYTB_CTER"/>
    <property type="match status" value="1"/>
</dbReference>
<dbReference type="GO" id="GO:0005743">
    <property type="term" value="C:mitochondrial inner membrane"/>
    <property type="evidence" value="ECO:0007669"/>
    <property type="project" value="UniProtKB-SubCell"/>
</dbReference>
<evidence type="ECO:0000256" key="11">
    <source>
        <dbReference type="ARBA" id="ARBA00022982"/>
    </source>
</evidence>
<dbReference type="PANTHER" id="PTHR19271">
    <property type="entry name" value="CYTOCHROME B"/>
    <property type="match status" value="1"/>
</dbReference>
<dbReference type="GO" id="GO:0008121">
    <property type="term" value="F:quinol-cytochrome-c reductase activity"/>
    <property type="evidence" value="ECO:0007669"/>
    <property type="project" value="TreeGrafter"/>
</dbReference>
<evidence type="ECO:0000256" key="18">
    <source>
        <dbReference type="ARBA" id="ARBA00031681"/>
    </source>
</evidence>
<keyword evidence="11" id="KW-0249">Electron transport</keyword>
<evidence type="ECO:0000256" key="13">
    <source>
        <dbReference type="ARBA" id="ARBA00023004"/>
    </source>
</evidence>
<keyword evidence="9" id="KW-0479">Metal-binding</keyword>
<comment type="function">
    <text evidence="1">Component of the ubiquinol-cytochrome c reductase complex (complex III or cytochrome b-c1 complex) that is part of the mitochondrial respiratory chain. The b-c1 complex mediates electron transfer from ubiquinol to cytochrome c. Contributes to the generation of a proton gradient across the mitochondrial membrane that is then used for ATP synthesis.</text>
</comment>
<evidence type="ECO:0000256" key="9">
    <source>
        <dbReference type="ARBA" id="ARBA00022723"/>
    </source>
</evidence>
<keyword evidence="15" id="KW-0496">Mitochondrion</keyword>
<evidence type="ECO:0000256" key="20">
    <source>
        <dbReference type="ARBA" id="ARBA00032818"/>
    </source>
</evidence>
<evidence type="ECO:0000256" key="1">
    <source>
        <dbReference type="ARBA" id="ARBA00002566"/>
    </source>
</evidence>
<evidence type="ECO:0000256" key="8">
    <source>
        <dbReference type="ARBA" id="ARBA00022692"/>
    </source>
</evidence>
<dbReference type="GO" id="GO:0016491">
    <property type="term" value="F:oxidoreductase activity"/>
    <property type="evidence" value="ECO:0007669"/>
    <property type="project" value="UniProtKB-UniRule"/>
</dbReference>
<evidence type="ECO:0000256" key="5">
    <source>
        <dbReference type="ARBA" id="ARBA00022448"/>
    </source>
</evidence>
<dbReference type="InterPro" id="IPR027387">
    <property type="entry name" value="Cytb/b6-like_sf"/>
</dbReference>
<protein>
    <recommendedName>
        <fullName evidence="4">Cytochrome b</fullName>
    </recommendedName>
    <alternativeName>
        <fullName evidence="18">Complex III subunit 3</fullName>
    </alternativeName>
    <alternativeName>
        <fullName evidence="19">Complex III subunit III</fullName>
    </alternativeName>
    <alternativeName>
        <fullName evidence="17">Cytochrome b-c1 complex subunit 3</fullName>
    </alternativeName>
    <alternativeName>
        <fullName evidence="20">Ubiquinol-cytochrome-c reductase complex cytochrome b subunit</fullName>
    </alternativeName>
</protein>
<dbReference type="Gene3D" id="1.20.810.10">
    <property type="entry name" value="Cytochrome Bc1 Complex, Chain C"/>
    <property type="match status" value="1"/>
</dbReference>
<keyword evidence="7" id="KW-0679">Respiratory chain</keyword>
<organism evidence="23 24">
    <name type="scientific">Atta colombica</name>
    <dbReference type="NCBI Taxonomy" id="520822"/>
    <lineage>
        <taxon>Eukaryota</taxon>
        <taxon>Metazoa</taxon>
        <taxon>Ecdysozoa</taxon>
        <taxon>Arthropoda</taxon>
        <taxon>Hexapoda</taxon>
        <taxon>Insecta</taxon>
        <taxon>Pterygota</taxon>
        <taxon>Neoptera</taxon>
        <taxon>Endopterygota</taxon>
        <taxon>Hymenoptera</taxon>
        <taxon>Apocrita</taxon>
        <taxon>Aculeata</taxon>
        <taxon>Formicoidea</taxon>
        <taxon>Formicidae</taxon>
        <taxon>Myrmicinae</taxon>
        <taxon>Atta</taxon>
    </lineage>
</organism>
<reference evidence="23 24" key="1">
    <citation type="submission" date="2015-09" db="EMBL/GenBank/DDBJ databases">
        <title>Atta colombica WGS genome.</title>
        <authorList>
            <person name="Nygaard S."/>
            <person name="Hu H."/>
            <person name="Boomsma J."/>
            <person name="Zhang G."/>
        </authorList>
    </citation>
    <scope>NUCLEOTIDE SEQUENCE [LARGE SCALE GENOMIC DNA]</scope>
    <source>
        <strain evidence="23">Treedump-2</strain>
        <tissue evidence="23">Whole body</tissue>
    </source>
</reference>
<evidence type="ECO:0000256" key="12">
    <source>
        <dbReference type="ARBA" id="ARBA00022989"/>
    </source>
</evidence>
<dbReference type="GO" id="GO:0006122">
    <property type="term" value="P:mitochondrial electron transport, ubiquinol to cytochrome c"/>
    <property type="evidence" value="ECO:0007669"/>
    <property type="project" value="TreeGrafter"/>
</dbReference>
<keyword evidence="10" id="KW-0999">Mitochondrion inner membrane</keyword>
<dbReference type="InterPro" id="IPR005798">
    <property type="entry name" value="Cyt_b/b6_C"/>
</dbReference>
<name>A0A151I101_9HYME</name>
<evidence type="ECO:0000256" key="19">
    <source>
        <dbReference type="ARBA" id="ARBA00032600"/>
    </source>
</evidence>
<evidence type="ECO:0000256" key="7">
    <source>
        <dbReference type="ARBA" id="ARBA00022660"/>
    </source>
</evidence>
<dbReference type="PANTHER" id="PTHR19271:SF16">
    <property type="entry name" value="CYTOCHROME B"/>
    <property type="match status" value="1"/>
</dbReference>
<keyword evidence="16 21" id="KW-0472">Membrane</keyword>
<keyword evidence="14" id="KW-0830">Ubiquinone</keyword>
<dbReference type="InterPro" id="IPR005797">
    <property type="entry name" value="Cyt_b/b6_N"/>
</dbReference>
<dbReference type="AlphaFoldDB" id="A0A151I101"/>
<dbReference type="STRING" id="520822.A0A151I101"/>
<feature type="transmembrane region" description="Helical" evidence="21">
    <location>
        <begin position="57"/>
        <end position="78"/>
    </location>
</feature>
<evidence type="ECO:0000256" key="14">
    <source>
        <dbReference type="ARBA" id="ARBA00023075"/>
    </source>
</evidence>
<evidence type="ECO:0000259" key="22">
    <source>
        <dbReference type="PROSITE" id="PS51003"/>
    </source>
</evidence>
<evidence type="ECO:0000313" key="23">
    <source>
        <dbReference type="EMBL" id="KYM79762.1"/>
    </source>
</evidence>
<evidence type="ECO:0000256" key="10">
    <source>
        <dbReference type="ARBA" id="ARBA00022792"/>
    </source>
</evidence>
<evidence type="ECO:0000256" key="6">
    <source>
        <dbReference type="ARBA" id="ARBA00022617"/>
    </source>
</evidence>
<keyword evidence="12 21" id="KW-1133">Transmembrane helix</keyword>
<evidence type="ECO:0000256" key="16">
    <source>
        <dbReference type="ARBA" id="ARBA00023136"/>
    </source>
</evidence>
<evidence type="ECO:0000256" key="21">
    <source>
        <dbReference type="SAM" id="Phobius"/>
    </source>
</evidence>
<keyword evidence="8 21" id="KW-0812">Transmembrane</keyword>
<dbReference type="InterPro" id="IPR016174">
    <property type="entry name" value="Di-haem_cyt_TM"/>
</dbReference>
<dbReference type="GO" id="GO:0046872">
    <property type="term" value="F:metal ion binding"/>
    <property type="evidence" value="ECO:0007669"/>
    <property type="project" value="UniProtKB-KW"/>
</dbReference>
<keyword evidence="5" id="KW-0813">Transport</keyword>
<accession>A0A151I101</accession>
<comment type="subcellular location">
    <subcellularLocation>
        <location evidence="2">Mitochondrion inner membrane</location>
        <topology evidence="2">Multi-pass membrane protein</topology>
    </subcellularLocation>
</comment>
<evidence type="ECO:0000256" key="2">
    <source>
        <dbReference type="ARBA" id="ARBA00004448"/>
    </source>
</evidence>
<feature type="non-terminal residue" evidence="23">
    <location>
        <position position="1"/>
    </location>
</feature>
<keyword evidence="13" id="KW-0408">Iron</keyword>
<keyword evidence="24" id="KW-1185">Reference proteome</keyword>
<dbReference type="Pfam" id="PF13631">
    <property type="entry name" value="Cytochrom_B_N_2"/>
    <property type="match status" value="1"/>
</dbReference>
<comment type="subunit">
    <text evidence="3">The main subunits of complex b-c1 are: cytochrome b, cytochrome c1 and the Rieske protein.</text>
</comment>
<sequence>GFPINNSILNRFFSFHFILPFIILLFIIFHLFFLHLTGSSNLTGTNRDLYKIPFRPYYTFKDLLGFIFFLLIILQYPYIFSDSDNFTPANRLVTHIHIQPE</sequence>
<gene>
    <name evidence="23" type="ORF">ALC53_09794</name>
</gene>
<dbReference type="SUPFAM" id="SSF81342">
    <property type="entry name" value="Transmembrane di-heme cytochromes"/>
    <property type="match status" value="1"/>
</dbReference>
<evidence type="ECO:0000256" key="3">
    <source>
        <dbReference type="ARBA" id="ARBA00011649"/>
    </source>
</evidence>
<dbReference type="EMBL" id="KQ976584">
    <property type="protein sequence ID" value="KYM79762.1"/>
    <property type="molecule type" value="Genomic_DNA"/>
</dbReference>
<dbReference type="Proteomes" id="UP000078540">
    <property type="component" value="Unassembled WGS sequence"/>
</dbReference>
<evidence type="ECO:0000256" key="17">
    <source>
        <dbReference type="ARBA" id="ARBA00029812"/>
    </source>
</evidence>
<evidence type="ECO:0000256" key="15">
    <source>
        <dbReference type="ARBA" id="ARBA00023128"/>
    </source>
</evidence>
<keyword evidence="6" id="KW-0349">Heme</keyword>